<comment type="caution">
    <text evidence="1">The sequence shown here is derived from an EMBL/GenBank/DDBJ whole genome shotgun (WGS) entry which is preliminary data.</text>
</comment>
<evidence type="ECO:0000313" key="2">
    <source>
        <dbReference type="Proteomes" id="UP001216709"/>
    </source>
</evidence>
<dbReference type="EMBL" id="JARAFO010000226">
    <property type="protein sequence ID" value="MDE1454912.1"/>
    <property type="molecule type" value="Genomic_DNA"/>
</dbReference>
<reference evidence="1" key="1">
    <citation type="submission" date="2022-12" db="EMBL/GenBank/DDBJ databases">
        <title>Draft Genome Sequences of Bacillus licheniformis and Bacillus paralicheniformis strains isolated from Irish skim milk powders.</title>
        <authorList>
            <person name="Lourenco A."/>
            <person name="Li F."/>
            <person name="Geraldine D."/>
            <person name="Tobin J.T."/>
            <person name="Butler F."/>
            <person name="Jordan K."/>
            <person name="Obrien T."/>
        </authorList>
    </citation>
    <scope>NUCLEOTIDE SEQUENCE</scope>
    <source>
        <strain evidence="1">3370</strain>
    </source>
</reference>
<gene>
    <name evidence="1" type="ORF">PVN32_22565</name>
</gene>
<dbReference type="RefSeq" id="WP_268327482.1">
    <property type="nucleotide sequence ID" value="NZ_JARAFO010000226.1"/>
</dbReference>
<protein>
    <submittedName>
        <fullName evidence="1">Uncharacterized protein</fullName>
    </submittedName>
</protein>
<dbReference type="Proteomes" id="UP001216709">
    <property type="component" value="Unassembled WGS sequence"/>
</dbReference>
<organism evidence="1 2">
    <name type="scientific">Bacillus paralicheniformis</name>
    <dbReference type="NCBI Taxonomy" id="1648923"/>
    <lineage>
        <taxon>Bacteria</taxon>
        <taxon>Bacillati</taxon>
        <taxon>Bacillota</taxon>
        <taxon>Bacilli</taxon>
        <taxon>Bacillales</taxon>
        <taxon>Bacillaceae</taxon>
        <taxon>Bacillus</taxon>
    </lineage>
</organism>
<sequence length="57" mass="6878">MGEYVYLLWDYTLDYGSNGKVSLHSVHETEASAEKEKRKQYREGEFFFIRAERLRKD</sequence>
<proteinExistence type="predicted"/>
<evidence type="ECO:0000313" key="1">
    <source>
        <dbReference type="EMBL" id="MDE1454912.1"/>
    </source>
</evidence>
<accession>A0AAW6KHA8</accession>
<name>A0AAW6KHA8_9BACI</name>
<dbReference type="AlphaFoldDB" id="A0AAW6KHA8"/>